<dbReference type="InterPro" id="IPR010336">
    <property type="entry name" value="Baculo_ME53"/>
</dbReference>
<dbReference type="EMBL" id="KP296186">
    <property type="protein sequence ID" value="AKN80765.1"/>
    <property type="molecule type" value="Genomic_DNA"/>
</dbReference>
<accession>A0A0R7EYY1</accession>
<proteinExistence type="predicted"/>
<dbReference type="GO" id="GO:0008270">
    <property type="term" value="F:zinc ion binding"/>
    <property type="evidence" value="ECO:0007669"/>
    <property type="project" value="InterPro"/>
</dbReference>
<dbReference type="GO" id="GO:0003677">
    <property type="term" value="F:DNA binding"/>
    <property type="evidence" value="ECO:0007669"/>
    <property type="project" value="InterPro"/>
</dbReference>
<dbReference type="OrthoDB" id="2566at10239"/>
<dbReference type="KEGG" id="vg:26373972"/>
<evidence type="ECO:0000313" key="1">
    <source>
        <dbReference type="EMBL" id="AKN80765.1"/>
    </source>
</evidence>
<reference evidence="1 2" key="1">
    <citation type="journal article" date="2015" name="J. Virol.">
        <title>A betabaculovirus-encoded gp64 homolog is a functional envelope fusion protein.</title>
        <authorList>
            <person name="Ardisson-Araujo D.M."/>
            <person name="Melo F.L."/>
            <person name="Clem R.J."/>
            <person name="Wolff J.L."/>
            <person name="Ribeiro B.M."/>
        </authorList>
    </citation>
    <scope>NUCLEOTIDE SEQUENCE [LARGE SCALE GENOMIC DNA]</scope>
    <source>
        <strain evidence="1 2">Parana-2009</strain>
    </source>
</reference>
<name>A0A0R7EYY1_9BBAC</name>
<dbReference type="RefSeq" id="YP_009182323.1">
    <property type="nucleotide sequence ID" value="NC_028491.1"/>
</dbReference>
<gene>
    <name evidence="1" type="primary">me53</name>
</gene>
<evidence type="ECO:0000313" key="2">
    <source>
        <dbReference type="Proteomes" id="UP000203433"/>
    </source>
</evidence>
<keyword evidence="2" id="KW-1185">Reference proteome</keyword>
<organism evidence="1 2">
    <name type="scientific">Diatraea saccharalis granulovirus</name>
    <dbReference type="NCBI Taxonomy" id="1675862"/>
    <lineage>
        <taxon>Viruses</taxon>
        <taxon>Viruses incertae sedis</taxon>
        <taxon>Naldaviricetes</taxon>
        <taxon>Lefavirales</taxon>
        <taxon>Baculoviridae</taxon>
        <taxon>Betabaculovirus</taxon>
        <taxon>Betabaculovirus disaccharalis</taxon>
    </lineage>
</organism>
<dbReference type="Pfam" id="PF06061">
    <property type="entry name" value="Baculo_ME53"/>
    <property type="match status" value="1"/>
</dbReference>
<sequence length="314" mass="37250">MKSFFYFSFHKLVCVNNMFKNDIRLQFINKETKEVLSSIVGLTQRLNSGVDSTPCFACQKPFKNDPFIFIVLKNYMNLDDDTIKFCCLSCCQSGEENMDTIEIYPTLRLHDVKKLMYFRVIKKFIFDFVDSSKLMYKRYDVGEEEGMEGVLRRVFNEKKDNIEIQSLCLMCDNRIVAEDSAQSMRIDYGREYNFEQPLSITANLARAINKHCTIARYSLEVYYKEYNDYSPFVVYYNRDVNVDCTYCANKIVDGYPVFYCSDCGPTNPNYFRYKLILPFWKETYDYKKIYWKVIKKDKKGLGNCNLMLYARRIL</sequence>
<protein>
    <submittedName>
        <fullName evidence="1">ME53</fullName>
    </submittedName>
</protein>
<dbReference type="GeneID" id="26373972"/>
<dbReference type="Proteomes" id="UP000203433">
    <property type="component" value="Segment"/>
</dbReference>